<gene>
    <name evidence="1" type="ORF">DFH94DRAFT_134452</name>
</gene>
<comment type="caution">
    <text evidence="1">The sequence shown here is derived from an EMBL/GenBank/DDBJ whole genome shotgun (WGS) entry which is preliminary data.</text>
</comment>
<dbReference type="Gene3D" id="1.25.40.10">
    <property type="entry name" value="Tetratricopeptide repeat domain"/>
    <property type="match status" value="1"/>
</dbReference>
<dbReference type="EMBL" id="WHVB01000017">
    <property type="protein sequence ID" value="KAF8474528.1"/>
    <property type="molecule type" value="Genomic_DNA"/>
</dbReference>
<evidence type="ECO:0000313" key="1">
    <source>
        <dbReference type="EMBL" id="KAF8474528.1"/>
    </source>
</evidence>
<reference evidence="1" key="2">
    <citation type="journal article" date="2020" name="Nat. Commun.">
        <title>Large-scale genome sequencing of mycorrhizal fungi provides insights into the early evolution of symbiotic traits.</title>
        <authorList>
            <person name="Miyauchi S."/>
            <person name="Kiss E."/>
            <person name="Kuo A."/>
            <person name="Drula E."/>
            <person name="Kohler A."/>
            <person name="Sanchez-Garcia M."/>
            <person name="Morin E."/>
            <person name="Andreopoulos B."/>
            <person name="Barry K.W."/>
            <person name="Bonito G."/>
            <person name="Buee M."/>
            <person name="Carver A."/>
            <person name="Chen C."/>
            <person name="Cichocki N."/>
            <person name="Clum A."/>
            <person name="Culley D."/>
            <person name="Crous P.W."/>
            <person name="Fauchery L."/>
            <person name="Girlanda M."/>
            <person name="Hayes R.D."/>
            <person name="Keri Z."/>
            <person name="LaButti K."/>
            <person name="Lipzen A."/>
            <person name="Lombard V."/>
            <person name="Magnuson J."/>
            <person name="Maillard F."/>
            <person name="Murat C."/>
            <person name="Nolan M."/>
            <person name="Ohm R.A."/>
            <person name="Pangilinan J."/>
            <person name="Pereira M.F."/>
            <person name="Perotto S."/>
            <person name="Peter M."/>
            <person name="Pfister S."/>
            <person name="Riley R."/>
            <person name="Sitrit Y."/>
            <person name="Stielow J.B."/>
            <person name="Szollosi G."/>
            <person name="Zifcakova L."/>
            <person name="Stursova M."/>
            <person name="Spatafora J.W."/>
            <person name="Tedersoo L."/>
            <person name="Vaario L.M."/>
            <person name="Yamada A."/>
            <person name="Yan M."/>
            <person name="Wang P."/>
            <person name="Xu J."/>
            <person name="Bruns T."/>
            <person name="Baldrian P."/>
            <person name="Vilgalys R."/>
            <person name="Dunand C."/>
            <person name="Henrissat B."/>
            <person name="Grigoriev I.V."/>
            <person name="Hibbett D."/>
            <person name="Nagy L.G."/>
            <person name="Martin F.M."/>
        </authorList>
    </citation>
    <scope>NUCLEOTIDE SEQUENCE</scope>
    <source>
        <strain evidence="1">Prilba</strain>
    </source>
</reference>
<keyword evidence="2" id="KW-1185">Reference proteome</keyword>
<dbReference type="Proteomes" id="UP000759537">
    <property type="component" value="Unassembled WGS sequence"/>
</dbReference>
<proteinExistence type="predicted"/>
<protein>
    <recommendedName>
        <fullName evidence="3">Pentatricopeptide repeat-containing protein</fullName>
    </recommendedName>
</protein>
<sequence length="797" mass="89161">MTPAILALPNGLFRLQCHLKSLLLAPSFPTLKAFSSSLAFDEETPAMKALKDIPYTSASPDPSVFESWSDEYDRVRFSKAVLAQRPTGKVASSWSANQDYHASGVLEQLSRSGKFAVAEEVRQDLVEMNTPIRPSNVYFSVASNVLCQRPWPPNRAEMFKNWLSLLPSMTSDNTAPDIAQLKSALLFNSKHLDLETVAHFGIILSSKGYIRKVGATVVACITRYADPDVSSRFLDEMIAANDGYKRSTTHKVSTRKDKDKATARRLWCIAVRTHCTAGRPEVALQMTKRAHEYGFQLTKYTYEYLLGKLEADGLNDLAAEVRALPCCGSLDVAKSRLVEDVSGLTSIPPISRKQSMVMNQAIALAILKRSSRSGLPAHVVDIVPYFDIYKTHLRGNRAENQLRSGAYRISLTAASTVLLAEQLHHHRRGQFIHVLWVFEKYFHAVGVPSEDVTRRLWKRKHYPPHLRLHRDLPARITDTTFNLPSKLWPTGHHTALVWTALVHLCESEEELFALYHLLLQSSARFQKPTVGYHQHPSQGRDSISFPVPAPADRFDAGHFRAFLIAFTLFRDVNYGLRVLDDMQDRGIAPSAEILSTAAALQARYGEPALALRMLDIVRGLLERNAAVEVGLLEVEVGVGVGERTKKQQRLLFAYTRVLRGLVDRGELKQARQVAELLHSHLGYVEGGGGSRDARADAVLQFLRLLEVKGPSAKPEPLKDYFYPFLKKRDPEVCLFSNLKKCLLYFPPSSISKLPSFPVGGKTFCYAFIRWDSRRVVRPLAQLIKTLNAAPGSHANSL</sequence>
<evidence type="ECO:0000313" key="2">
    <source>
        <dbReference type="Proteomes" id="UP000759537"/>
    </source>
</evidence>
<dbReference type="InterPro" id="IPR011990">
    <property type="entry name" value="TPR-like_helical_dom_sf"/>
</dbReference>
<name>A0A9P5K2K0_9AGAM</name>
<dbReference type="OrthoDB" id="185373at2759"/>
<organism evidence="1 2">
    <name type="scientific">Russula ochroleuca</name>
    <dbReference type="NCBI Taxonomy" id="152965"/>
    <lineage>
        <taxon>Eukaryota</taxon>
        <taxon>Fungi</taxon>
        <taxon>Dikarya</taxon>
        <taxon>Basidiomycota</taxon>
        <taxon>Agaricomycotina</taxon>
        <taxon>Agaricomycetes</taxon>
        <taxon>Russulales</taxon>
        <taxon>Russulaceae</taxon>
        <taxon>Russula</taxon>
    </lineage>
</organism>
<dbReference type="AlphaFoldDB" id="A0A9P5K2K0"/>
<reference evidence="1" key="1">
    <citation type="submission" date="2019-10" db="EMBL/GenBank/DDBJ databases">
        <authorList>
            <consortium name="DOE Joint Genome Institute"/>
            <person name="Kuo A."/>
            <person name="Miyauchi S."/>
            <person name="Kiss E."/>
            <person name="Drula E."/>
            <person name="Kohler A."/>
            <person name="Sanchez-Garcia M."/>
            <person name="Andreopoulos B."/>
            <person name="Barry K.W."/>
            <person name="Bonito G."/>
            <person name="Buee M."/>
            <person name="Carver A."/>
            <person name="Chen C."/>
            <person name="Cichocki N."/>
            <person name="Clum A."/>
            <person name="Culley D."/>
            <person name="Crous P.W."/>
            <person name="Fauchery L."/>
            <person name="Girlanda M."/>
            <person name="Hayes R."/>
            <person name="Keri Z."/>
            <person name="LaButti K."/>
            <person name="Lipzen A."/>
            <person name="Lombard V."/>
            <person name="Magnuson J."/>
            <person name="Maillard F."/>
            <person name="Morin E."/>
            <person name="Murat C."/>
            <person name="Nolan M."/>
            <person name="Ohm R."/>
            <person name="Pangilinan J."/>
            <person name="Pereira M."/>
            <person name="Perotto S."/>
            <person name="Peter M."/>
            <person name="Riley R."/>
            <person name="Sitrit Y."/>
            <person name="Stielow B."/>
            <person name="Szollosi G."/>
            <person name="Zifcakova L."/>
            <person name="Stursova M."/>
            <person name="Spatafora J.W."/>
            <person name="Tedersoo L."/>
            <person name="Vaario L.-M."/>
            <person name="Yamada A."/>
            <person name="Yan M."/>
            <person name="Wang P."/>
            <person name="Xu J."/>
            <person name="Bruns T."/>
            <person name="Baldrian P."/>
            <person name="Vilgalys R."/>
            <person name="Henrissat B."/>
            <person name="Grigoriev I.V."/>
            <person name="Hibbett D."/>
            <person name="Nagy L.G."/>
            <person name="Martin F.M."/>
        </authorList>
    </citation>
    <scope>NUCLEOTIDE SEQUENCE</scope>
    <source>
        <strain evidence="1">Prilba</strain>
    </source>
</reference>
<accession>A0A9P5K2K0</accession>
<evidence type="ECO:0008006" key="3">
    <source>
        <dbReference type="Google" id="ProtNLM"/>
    </source>
</evidence>